<comment type="caution">
    <text evidence="1">The sequence shown here is derived from an EMBL/GenBank/DDBJ whole genome shotgun (WGS) entry which is preliminary data.</text>
</comment>
<dbReference type="PANTHER" id="PTHR36456:SF1">
    <property type="entry name" value="UPF0232 PROTEIN SCO3875"/>
    <property type="match status" value="1"/>
</dbReference>
<gene>
    <name evidence="1" type="ORF">A3F84_23400</name>
</gene>
<dbReference type="Pfam" id="PF05258">
    <property type="entry name" value="DciA"/>
    <property type="match status" value="1"/>
</dbReference>
<dbReference type="InterPro" id="IPR007922">
    <property type="entry name" value="DciA-like"/>
</dbReference>
<proteinExistence type="predicted"/>
<name>A0A1F6CR86_HANXR</name>
<evidence type="ECO:0008006" key="3">
    <source>
        <dbReference type="Google" id="ProtNLM"/>
    </source>
</evidence>
<sequence>MLHLKRRRGTTGGPVPIGQSLQRLIADMGIGGRLLEQRAMLLWDEVVGARIAQVARPDRMTRGHLHVRVKTATWRQELLFHREEIRRKLNDRLGEETIKQIVLK</sequence>
<evidence type="ECO:0000313" key="1">
    <source>
        <dbReference type="EMBL" id="OGG51698.1"/>
    </source>
</evidence>
<dbReference type="PANTHER" id="PTHR36456">
    <property type="entry name" value="UPF0232 PROTEIN SCO3875"/>
    <property type="match status" value="1"/>
</dbReference>
<accession>A0A1F6CR86</accession>
<protein>
    <recommendedName>
        <fullName evidence="3">RNA-binding protein</fullName>
    </recommendedName>
</protein>
<dbReference type="AlphaFoldDB" id="A0A1F6CR86"/>
<reference evidence="1 2" key="1">
    <citation type="journal article" date="2016" name="Nat. Commun.">
        <title>Thousands of microbial genomes shed light on interconnected biogeochemical processes in an aquifer system.</title>
        <authorList>
            <person name="Anantharaman K."/>
            <person name="Brown C.T."/>
            <person name="Hug L.A."/>
            <person name="Sharon I."/>
            <person name="Castelle C.J."/>
            <person name="Probst A.J."/>
            <person name="Thomas B.C."/>
            <person name="Singh A."/>
            <person name="Wilkins M.J."/>
            <person name="Karaoz U."/>
            <person name="Brodie E.L."/>
            <person name="Williams K.H."/>
            <person name="Hubbard S.S."/>
            <person name="Banfield J.F."/>
        </authorList>
    </citation>
    <scope>NUCLEOTIDE SEQUENCE [LARGE SCALE GENOMIC DNA]</scope>
    <source>
        <strain evidence="2">RIFCSPLOWO2_12_FULL_64_10</strain>
    </source>
</reference>
<dbReference type="Proteomes" id="UP000178606">
    <property type="component" value="Unassembled WGS sequence"/>
</dbReference>
<evidence type="ECO:0000313" key="2">
    <source>
        <dbReference type="Proteomes" id="UP000178606"/>
    </source>
</evidence>
<dbReference type="EMBL" id="MFKF01000173">
    <property type="protein sequence ID" value="OGG51698.1"/>
    <property type="molecule type" value="Genomic_DNA"/>
</dbReference>
<organism evidence="1 2">
    <name type="scientific">Handelsmanbacteria sp. (strain RIFCSPLOWO2_12_FULL_64_10)</name>
    <dbReference type="NCBI Taxonomy" id="1817868"/>
    <lineage>
        <taxon>Bacteria</taxon>
        <taxon>Candidatus Handelsmaniibacteriota</taxon>
    </lineage>
</organism>